<sequence length="84" mass="9186">MDLSAQLAETARRQHDDAGLPAWLVEDILALCAAPGVCDVDEELIRRLLRQVEEFDSYAGVGCFGDSASAADIEATLTELRKRH</sequence>
<evidence type="ECO:0000313" key="2">
    <source>
        <dbReference type="Proteomes" id="UP000683557"/>
    </source>
</evidence>
<accession>A0ABX8J7L4</accession>
<dbReference type="RefSeq" id="WP_216800042.1">
    <property type="nucleotide sequence ID" value="NZ_CP076723.1"/>
</dbReference>
<dbReference type="Proteomes" id="UP000683557">
    <property type="component" value="Chromosome"/>
</dbReference>
<dbReference type="NCBIfam" id="NF045727">
    <property type="entry name" value="GSU3529_fam"/>
    <property type="match status" value="1"/>
</dbReference>
<protein>
    <recommendedName>
        <fullName evidence="3">Addiction module antitoxin RelB</fullName>
    </recommendedName>
</protein>
<evidence type="ECO:0000313" key="1">
    <source>
        <dbReference type="EMBL" id="QWV93317.1"/>
    </source>
</evidence>
<proteinExistence type="predicted"/>
<organism evidence="1 2">
    <name type="scientific">Geomonas oryzisoli</name>
    <dbReference type="NCBI Taxonomy" id="2847992"/>
    <lineage>
        <taxon>Bacteria</taxon>
        <taxon>Pseudomonadati</taxon>
        <taxon>Thermodesulfobacteriota</taxon>
        <taxon>Desulfuromonadia</taxon>
        <taxon>Geobacterales</taxon>
        <taxon>Geobacteraceae</taxon>
        <taxon>Geomonas</taxon>
    </lineage>
</organism>
<reference evidence="1 2" key="1">
    <citation type="submission" date="2021-06" db="EMBL/GenBank/DDBJ databases">
        <title>Gemonas diversity in paddy soil.</title>
        <authorList>
            <person name="Liu G."/>
        </authorList>
    </citation>
    <scope>NUCLEOTIDE SEQUENCE [LARGE SCALE GENOMIC DNA]</scope>
    <source>
        <strain evidence="1 2">RG10</strain>
    </source>
</reference>
<dbReference type="EMBL" id="CP076723">
    <property type="protein sequence ID" value="QWV93317.1"/>
    <property type="molecule type" value="Genomic_DNA"/>
</dbReference>
<gene>
    <name evidence="1" type="ORF">KP004_19465</name>
</gene>
<name>A0ABX8J7L4_9BACT</name>
<keyword evidence="2" id="KW-1185">Reference proteome</keyword>
<evidence type="ECO:0008006" key="3">
    <source>
        <dbReference type="Google" id="ProtNLM"/>
    </source>
</evidence>